<dbReference type="SUPFAM" id="SSF46785">
    <property type="entry name" value="Winged helix' DNA-binding domain"/>
    <property type="match status" value="1"/>
</dbReference>
<keyword evidence="4" id="KW-0804">Transcription</keyword>
<evidence type="ECO:0000313" key="7">
    <source>
        <dbReference type="Proteomes" id="UP000502136"/>
    </source>
</evidence>
<dbReference type="EMBL" id="CP051428">
    <property type="protein sequence ID" value="QJC50499.1"/>
    <property type="molecule type" value="Genomic_DNA"/>
</dbReference>
<proteinExistence type="inferred from homology"/>
<dbReference type="GO" id="GO:0003677">
    <property type="term" value="F:DNA binding"/>
    <property type="evidence" value="ECO:0007669"/>
    <property type="project" value="UniProtKB-KW"/>
</dbReference>
<dbReference type="PANTHER" id="PTHR30346:SF28">
    <property type="entry name" value="HTH-TYPE TRANSCRIPTIONAL REGULATOR CYNR"/>
    <property type="match status" value="1"/>
</dbReference>
<evidence type="ECO:0000256" key="1">
    <source>
        <dbReference type="ARBA" id="ARBA00009437"/>
    </source>
</evidence>
<protein>
    <submittedName>
        <fullName evidence="6">LysR family transcriptional regulator</fullName>
    </submittedName>
</protein>
<dbReference type="KEGG" id="palr:HGI30_02100"/>
<accession>A0A6H2GT15</accession>
<keyword evidence="3" id="KW-0238">DNA-binding</keyword>
<dbReference type="AlphaFoldDB" id="A0A6H2GT15"/>
<dbReference type="FunFam" id="1.10.10.10:FF:000001">
    <property type="entry name" value="LysR family transcriptional regulator"/>
    <property type="match status" value="1"/>
</dbReference>
<dbReference type="CDD" id="cd05466">
    <property type="entry name" value="PBP2_LTTR_substrate"/>
    <property type="match status" value="1"/>
</dbReference>
<comment type="similarity">
    <text evidence="1">Belongs to the LysR transcriptional regulatory family.</text>
</comment>
<dbReference type="InterPro" id="IPR000847">
    <property type="entry name" value="LysR_HTH_N"/>
</dbReference>
<organism evidence="6 7">
    <name type="scientific">Paenibacillus albicereus</name>
    <dbReference type="NCBI Taxonomy" id="2726185"/>
    <lineage>
        <taxon>Bacteria</taxon>
        <taxon>Bacillati</taxon>
        <taxon>Bacillota</taxon>
        <taxon>Bacilli</taxon>
        <taxon>Bacillales</taxon>
        <taxon>Paenibacillaceae</taxon>
        <taxon>Paenibacillus</taxon>
    </lineage>
</organism>
<dbReference type="GO" id="GO:0003700">
    <property type="term" value="F:DNA-binding transcription factor activity"/>
    <property type="evidence" value="ECO:0007669"/>
    <property type="project" value="InterPro"/>
</dbReference>
<dbReference type="Proteomes" id="UP000502136">
    <property type="component" value="Chromosome"/>
</dbReference>
<dbReference type="PANTHER" id="PTHR30346">
    <property type="entry name" value="TRANSCRIPTIONAL DUAL REGULATOR HCAR-RELATED"/>
    <property type="match status" value="1"/>
</dbReference>
<feature type="domain" description="HTH lysR-type" evidence="5">
    <location>
        <begin position="1"/>
        <end position="58"/>
    </location>
</feature>
<dbReference type="SUPFAM" id="SSF53850">
    <property type="entry name" value="Periplasmic binding protein-like II"/>
    <property type="match status" value="1"/>
</dbReference>
<dbReference type="RefSeq" id="WP_168906176.1">
    <property type="nucleotide sequence ID" value="NZ_CP051428.1"/>
</dbReference>
<keyword evidence="7" id="KW-1185">Reference proteome</keyword>
<dbReference type="Pfam" id="PF03466">
    <property type="entry name" value="LysR_substrate"/>
    <property type="match status" value="1"/>
</dbReference>
<keyword evidence="2" id="KW-0805">Transcription regulation</keyword>
<dbReference type="PRINTS" id="PR00039">
    <property type="entry name" value="HTHLYSR"/>
</dbReference>
<evidence type="ECO:0000256" key="3">
    <source>
        <dbReference type="ARBA" id="ARBA00023125"/>
    </source>
</evidence>
<dbReference type="PROSITE" id="PS50931">
    <property type="entry name" value="HTH_LYSR"/>
    <property type="match status" value="1"/>
</dbReference>
<dbReference type="Pfam" id="PF00126">
    <property type="entry name" value="HTH_1"/>
    <property type="match status" value="1"/>
</dbReference>
<dbReference type="InterPro" id="IPR036388">
    <property type="entry name" value="WH-like_DNA-bd_sf"/>
</dbReference>
<name>A0A6H2GT15_9BACL</name>
<dbReference type="InterPro" id="IPR005119">
    <property type="entry name" value="LysR_subst-bd"/>
</dbReference>
<reference evidence="6 7" key="1">
    <citation type="submission" date="2020-04" db="EMBL/GenBank/DDBJ databases">
        <title>Novel Paenibacillus strain UniB2 isolated from commercial digestive syrup.</title>
        <authorList>
            <person name="Thorat V."/>
            <person name="Kirdat K."/>
            <person name="Tiwarekar B."/>
            <person name="Yadav A."/>
        </authorList>
    </citation>
    <scope>NUCLEOTIDE SEQUENCE [LARGE SCALE GENOMIC DNA]</scope>
    <source>
        <strain evidence="6 7">UniB2</strain>
    </source>
</reference>
<dbReference type="GO" id="GO:0032993">
    <property type="term" value="C:protein-DNA complex"/>
    <property type="evidence" value="ECO:0007669"/>
    <property type="project" value="TreeGrafter"/>
</dbReference>
<dbReference type="InterPro" id="IPR036390">
    <property type="entry name" value="WH_DNA-bd_sf"/>
</dbReference>
<evidence type="ECO:0000256" key="2">
    <source>
        <dbReference type="ARBA" id="ARBA00023015"/>
    </source>
</evidence>
<evidence type="ECO:0000259" key="5">
    <source>
        <dbReference type="PROSITE" id="PS50931"/>
    </source>
</evidence>
<sequence>MDMRQLNYFVTIAREGQITRAARALHMEQPPLSRQLRQMEEELGVVLFDRTGRSLRLTAAGKLLLERAERLMRDFSDTLLEVREQGEGIRGVLSVGAVVSCISLLPDPIRKFHRQYPDVTFKVHEGDHFSLGQEMDAGEVELIVTRLPFEFDSEPSAYEIAPLPSDPFAAILPSGWGPQRRGPISLAELAEHPFLTLKTERTTAMHEKLLQQFRLAGCEPHILCECSSVAVILALVSEGIGATVLPRSVLASFQMSGIELRELGGDSFHSEVGIVWRKDRYLSKSAERFISTLLSGQEEIPWQE</sequence>
<dbReference type="Gene3D" id="1.10.10.10">
    <property type="entry name" value="Winged helix-like DNA-binding domain superfamily/Winged helix DNA-binding domain"/>
    <property type="match status" value="1"/>
</dbReference>
<evidence type="ECO:0000313" key="6">
    <source>
        <dbReference type="EMBL" id="QJC50499.1"/>
    </source>
</evidence>
<dbReference type="Gene3D" id="3.40.190.290">
    <property type="match status" value="1"/>
</dbReference>
<evidence type="ECO:0000256" key="4">
    <source>
        <dbReference type="ARBA" id="ARBA00023163"/>
    </source>
</evidence>
<gene>
    <name evidence="6" type="ORF">HGI30_02100</name>
</gene>